<dbReference type="OrthoDB" id="59661at2157"/>
<dbReference type="AlphaFoldDB" id="A0A2V2N4D2"/>
<comment type="caution">
    <text evidence="1">The sequence shown here is derived from an EMBL/GenBank/DDBJ whole genome shotgun (WGS) entry which is preliminary data.</text>
</comment>
<accession>A0A2V2N4D2</accession>
<sequence length="216" mass="24405">MDKNSPQCAKCQMMRCGSQDKTGGVPSSCPTVRYADLIEEVKEKYQLSENQAVIQGWYTLMSTILDPQKPREKLSWTRVDEIMEYAKIRGMTKIGIATCYALMFESKLLTDILEINGFRVVSVSCLCGEIDPESMGMHGPVFCNPILQAEVLNKEKTELNIMVGLCVGHDILFLRYCTGETTPLIVKDRALGHNPVAALYMSQNAFYRDRFIRNRS</sequence>
<dbReference type="GeneID" id="97547566"/>
<evidence type="ECO:0000313" key="2">
    <source>
        <dbReference type="Proteomes" id="UP000245657"/>
    </source>
</evidence>
<dbReference type="EMBL" id="QGMY01000014">
    <property type="protein sequence ID" value="PWR70351.1"/>
    <property type="molecule type" value="Genomic_DNA"/>
</dbReference>
<dbReference type="Proteomes" id="UP000245657">
    <property type="component" value="Unassembled WGS sequence"/>
</dbReference>
<keyword evidence="2" id="KW-1185">Reference proteome</keyword>
<organism evidence="1 2">
    <name type="scientific">Methanospirillum lacunae</name>
    <dbReference type="NCBI Taxonomy" id="668570"/>
    <lineage>
        <taxon>Archaea</taxon>
        <taxon>Methanobacteriati</taxon>
        <taxon>Methanobacteriota</taxon>
        <taxon>Stenosarchaea group</taxon>
        <taxon>Methanomicrobia</taxon>
        <taxon>Methanomicrobiales</taxon>
        <taxon>Methanospirillaceae</taxon>
        <taxon>Methanospirillum</taxon>
    </lineage>
</organism>
<name>A0A2V2N4D2_9EURY</name>
<dbReference type="Pfam" id="PF08901">
    <property type="entry name" value="DUF1847"/>
    <property type="match status" value="1"/>
</dbReference>
<gene>
    <name evidence="1" type="ORF">DK846_14825</name>
</gene>
<reference evidence="1 2" key="1">
    <citation type="submission" date="2018-05" db="EMBL/GenBank/DDBJ databases">
        <title>Draft genome of Methanospirillum lacunae Ki8-1.</title>
        <authorList>
            <person name="Dueholm M.S."/>
            <person name="Nielsen P.H."/>
            <person name="Bakmann L.F."/>
            <person name="Otzen D.E."/>
        </authorList>
    </citation>
    <scope>NUCLEOTIDE SEQUENCE [LARGE SCALE GENOMIC DNA]</scope>
    <source>
        <strain evidence="1 2">Ki8-1</strain>
    </source>
</reference>
<protein>
    <recommendedName>
        <fullName evidence="3">Metal-binding protein</fullName>
    </recommendedName>
</protein>
<dbReference type="InterPro" id="IPR014997">
    <property type="entry name" value="DUF1847"/>
</dbReference>
<dbReference type="RefSeq" id="WP_109969780.1">
    <property type="nucleotide sequence ID" value="NZ_CP176093.1"/>
</dbReference>
<evidence type="ECO:0008006" key="3">
    <source>
        <dbReference type="Google" id="ProtNLM"/>
    </source>
</evidence>
<proteinExistence type="predicted"/>
<evidence type="ECO:0000313" key="1">
    <source>
        <dbReference type="EMBL" id="PWR70351.1"/>
    </source>
</evidence>